<dbReference type="EMBL" id="JAWRVI010000019">
    <property type="protein sequence ID" value="KAK4089579.1"/>
    <property type="molecule type" value="Genomic_DNA"/>
</dbReference>
<name>A0ABR0BZP9_PURLI</name>
<reference evidence="2 3" key="1">
    <citation type="journal article" date="2024" name="Microbiol. Resour. Announc.">
        <title>Genome annotations for the ascomycete fungi Trichoderma harzianum, Trichoderma aggressivum, and Purpureocillium lilacinum.</title>
        <authorList>
            <person name="Beijen E.P.W."/>
            <person name="Ohm R.A."/>
        </authorList>
    </citation>
    <scope>NUCLEOTIDE SEQUENCE [LARGE SCALE GENOMIC DNA]</scope>
    <source>
        <strain evidence="2 3">CBS 150709</strain>
    </source>
</reference>
<organism evidence="2 3">
    <name type="scientific">Purpureocillium lilacinum</name>
    <name type="common">Paecilomyces lilacinus</name>
    <dbReference type="NCBI Taxonomy" id="33203"/>
    <lineage>
        <taxon>Eukaryota</taxon>
        <taxon>Fungi</taxon>
        <taxon>Dikarya</taxon>
        <taxon>Ascomycota</taxon>
        <taxon>Pezizomycotina</taxon>
        <taxon>Sordariomycetes</taxon>
        <taxon>Hypocreomycetidae</taxon>
        <taxon>Hypocreales</taxon>
        <taxon>Ophiocordycipitaceae</taxon>
        <taxon>Purpureocillium</taxon>
    </lineage>
</organism>
<evidence type="ECO:0000256" key="1">
    <source>
        <dbReference type="SAM" id="MobiDB-lite"/>
    </source>
</evidence>
<evidence type="ECO:0000313" key="3">
    <source>
        <dbReference type="Proteomes" id="UP001287286"/>
    </source>
</evidence>
<gene>
    <name evidence="2" type="ORF">Purlil1_6148</name>
</gene>
<accession>A0ABR0BZP9</accession>
<sequence>MAGTIVVAIEIEAPCRRIQTETGHVTYHLIRQSGVVSVELAVRDGGGRLNAQCCDSNHSIQCLVGRDRPDGRHGLGCDLGSLLPGWWRHAVLGIIYLTDTRATGQETLVARDREGHLGLRHQQLPVPLSSPSDVASVPGPICCDDGKIERACCQARRRIRSSVFPDEAAAAPAFRTIEVIEHPPARAPPRPYSVLRAAPAARRATIVDRQPVSPLVSPPLDPVRCLPCLAFADGRRLVCFLSPGDGQRALARSRRTQQATPAPERPSVLPDLSLTAQGRCISSRSVNQAFLAQAPRRAVPRLPSPRFASGPACPVNPPGRRGATTE</sequence>
<evidence type="ECO:0000313" key="2">
    <source>
        <dbReference type="EMBL" id="KAK4089579.1"/>
    </source>
</evidence>
<proteinExistence type="predicted"/>
<feature type="region of interest" description="Disordered" evidence="1">
    <location>
        <begin position="301"/>
        <end position="326"/>
    </location>
</feature>
<comment type="caution">
    <text evidence="2">The sequence shown here is derived from an EMBL/GenBank/DDBJ whole genome shotgun (WGS) entry which is preliminary data.</text>
</comment>
<keyword evidence="3" id="KW-1185">Reference proteome</keyword>
<dbReference type="Proteomes" id="UP001287286">
    <property type="component" value="Unassembled WGS sequence"/>
</dbReference>
<protein>
    <submittedName>
        <fullName evidence="2">Uncharacterized protein</fullName>
    </submittedName>
</protein>